<dbReference type="RefSeq" id="WP_145214500.1">
    <property type="nucleotide sequence ID" value="NZ_CP036432.1"/>
</dbReference>
<feature type="signal peptide" evidence="1">
    <location>
        <begin position="1"/>
        <end position="23"/>
    </location>
</feature>
<keyword evidence="1" id="KW-0732">Signal</keyword>
<organism evidence="2 3">
    <name type="scientific">Stieleria magnilauensis</name>
    <dbReference type="NCBI Taxonomy" id="2527963"/>
    <lineage>
        <taxon>Bacteria</taxon>
        <taxon>Pseudomonadati</taxon>
        <taxon>Planctomycetota</taxon>
        <taxon>Planctomycetia</taxon>
        <taxon>Pirellulales</taxon>
        <taxon>Pirellulaceae</taxon>
        <taxon>Stieleria</taxon>
    </lineage>
</organism>
<feature type="chain" id="PRO_5045108042" description="Agarase" evidence="1">
    <location>
        <begin position="24"/>
        <end position="470"/>
    </location>
</feature>
<dbReference type="SUPFAM" id="SSF51445">
    <property type="entry name" value="(Trans)glycosidases"/>
    <property type="match status" value="1"/>
</dbReference>
<keyword evidence="3" id="KW-1185">Reference proteome</keyword>
<name>A0ABX5XTP9_9BACT</name>
<dbReference type="Proteomes" id="UP000318081">
    <property type="component" value="Chromosome"/>
</dbReference>
<dbReference type="EMBL" id="CP036432">
    <property type="protein sequence ID" value="QDV85181.1"/>
    <property type="molecule type" value="Genomic_DNA"/>
</dbReference>
<dbReference type="InterPro" id="IPR017853">
    <property type="entry name" value="GH"/>
</dbReference>
<dbReference type="Gene3D" id="3.20.20.80">
    <property type="entry name" value="Glycosidases"/>
    <property type="match status" value="1"/>
</dbReference>
<reference evidence="2 3" key="1">
    <citation type="submission" date="2019-02" db="EMBL/GenBank/DDBJ databases">
        <title>Deep-cultivation of Planctomycetes and their phenomic and genomic characterization uncovers novel biology.</title>
        <authorList>
            <person name="Wiegand S."/>
            <person name="Jogler M."/>
            <person name="Boedeker C."/>
            <person name="Pinto D."/>
            <person name="Vollmers J."/>
            <person name="Rivas-Marin E."/>
            <person name="Kohn T."/>
            <person name="Peeters S.H."/>
            <person name="Heuer A."/>
            <person name="Rast P."/>
            <person name="Oberbeckmann S."/>
            <person name="Bunk B."/>
            <person name="Jeske O."/>
            <person name="Meyerdierks A."/>
            <person name="Storesund J.E."/>
            <person name="Kallscheuer N."/>
            <person name="Luecker S."/>
            <person name="Lage O.M."/>
            <person name="Pohl T."/>
            <person name="Merkel B.J."/>
            <person name="Hornburger P."/>
            <person name="Mueller R.-W."/>
            <person name="Bruemmer F."/>
            <person name="Labrenz M."/>
            <person name="Spormann A.M."/>
            <person name="Op den Camp H."/>
            <person name="Overmann J."/>
            <person name="Amann R."/>
            <person name="Jetten M.S.M."/>
            <person name="Mascher T."/>
            <person name="Medema M.H."/>
            <person name="Devos D.P."/>
            <person name="Kaster A.-K."/>
            <person name="Ovreas L."/>
            <person name="Rohde M."/>
            <person name="Galperin M.Y."/>
            <person name="Jogler C."/>
        </authorList>
    </citation>
    <scope>NUCLEOTIDE SEQUENCE [LARGE SCALE GENOMIC DNA]</scope>
    <source>
        <strain evidence="2 3">TBK1r</strain>
    </source>
</reference>
<evidence type="ECO:0000313" key="3">
    <source>
        <dbReference type="Proteomes" id="UP000318081"/>
    </source>
</evidence>
<evidence type="ECO:0008006" key="4">
    <source>
        <dbReference type="Google" id="ProtNLM"/>
    </source>
</evidence>
<protein>
    <recommendedName>
        <fullName evidence="4">Agarase</fullName>
    </recommendedName>
</protein>
<evidence type="ECO:0000313" key="2">
    <source>
        <dbReference type="EMBL" id="QDV85181.1"/>
    </source>
</evidence>
<accession>A0ABX5XTP9</accession>
<gene>
    <name evidence="2" type="ORF">TBK1r_41350</name>
</gene>
<sequence>MHTLRISLLIAVTTLLAAGVCRAADAEDATGFIHVKQIDGVWWFINAEGEKFVSIGVNHIEPHLWLAPYNKAATLKRYGSDMVDAGGHFNTSGEAAKKWIDAQVKTTQELGFNTFGKHTHPAIDPKLYQEQIYYIASLDTAPLAGWQERHGRGPRPDVFSVDFENHVAARVRQVTELHRDQRNLIGYLYTDVPSWVMGRADQMQRNDTTMIYPWINAILPLGESSPGKLRWLEHLKQRYPSAKAAAKVWGMPISPTYGISWKEMARQMDWSNATDVASAKEDMLTFMPIIAEQWYGLHDRLIRKHDPNHLILGDKNMVMWYYDFILPAVKKHVDVVCVQAYGPWENDKRLCDMIYEATGKPIFNGDGCFGLAGPNQQEWGVKGFRTGAKTIEDVARLYEEMLRGMMATPYYIGWHHCGYMEQWDEAERGDSPRNENGFLDPLERHRTEWTDVLKAINPKAAELHAAASVD</sequence>
<proteinExistence type="predicted"/>
<evidence type="ECO:0000256" key="1">
    <source>
        <dbReference type="SAM" id="SignalP"/>
    </source>
</evidence>